<dbReference type="AlphaFoldDB" id="W6A7T5"/>
<keyword evidence="5 6" id="KW-0472">Membrane</keyword>
<sequence length="202" mass="23239">MIAPGREMDQNKDAGKSVKASALGMLFWYLFWILIIPLIAHIIKVNKIKRMRTKISEAESGIDIQLKRRRDTLVKLLDAVKSNISFEQSTYSHIVNMRMGGGVQQMMENDKLMNKTMKNIGVQLENYPNLKTSDLVQNLMTSITDIEEDISASRRIYNSNASYYNQYIIGWPNNVIAKAMKAKTEFFFEITEEERADVNISF</sequence>
<comment type="similarity">
    <text evidence="2">Belongs to the LemA family.</text>
</comment>
<dbReference type="STRING" id="1276246.SCULI_v1c07100"/>
<evidence type="ECO:0000256" key="5">
    <source>
        <dbReference type="ARBA" id="ARBA00023136"/>
    </source>
</evidence>
<dbReference type="Proteomes" id="UP000019267">
    <property type="component" value="Chromosome"/>
</dbReference>
<dbReference type="Gene3D" id="1.20.1440.20">
    <property type="entry name" value="LemA-like domain"/>
    <property type="match status" value="1"/>
</dbReference>
<keyword evidence="3 6" id="KW-0812">Transmembrane</keyword>
<dbReference type="PANTHER" id="PTHR34478">
    <property type="entry name" value="PROTEIN LEMA"/>
    <property type="match status" value="1"/>
</dbReference>
<evidence type="ECO:0000313" key="8">
    <source>
        <dbReference type="Proteomes" id="UP000019267"/>
    </source>
</evidence>
<dbReference type="eggNOG" id="COG1704">
    <property type="taxonomic scope" value="Bacteria"/>
</dbReference>
<dbReference type="GO" id="GO:0016020">
    <property type="term" value="C:membrane"/>
    <property type="evidence" value="ECO:0007669"/>
    <property type="project" value="UniProtKB-SubCell"/>
</dbReference>
<dbReference type="PATRIC" id="fig|1276246.3.peg.708"/>
<reference evidence="7 8" key="1">
    <citation type="journal article" date="2014" name="Genome Biol. Evol.">
        <title>Molecular evolution of the substrate utilization strategies and putative virulence factors in mosquito-associated Spiroplasma species.</title>
        <authorList>
            <person name="Chang T.H."/>
            <person name="Lo W.S."/>
            <person name="Ku C."/>
            <person name="Chen L.L."/>
            <person name="Kuo C.H."/>
        </authorList>
    </citation>
    <scope>NUCLEOTIDE SEQUENCE [LARGE SCALE GENOMIC DNA]</scope>
    <source>
        <strain evidence="7">AES-1</strain>
    </source>
</reference>
<dbReference type="KEGG" id="scq:SCULI_v1c07100"/>
<evidence type="ECO:0000256" key="2">
    <source>
        <dbReference type="ARBA" id="ARBA00008854"/>
    </source>
</evidence>
<evidence type="ECO:0000256" key="6">
    <source>
        <dbReference type="SAM" id="Phobius"/>
    </source>
</evidence>
<evidence type="ECO:0000313" key="7">
    <source>
        <dbReference type="EMBL" id="AHI53051.1"/>
    </source>
</evidence>
<keyword evidence="8" id="KW-1185">Reference proteome</keyword>
<protein>
    <submittedName>
        <fullName evidence="7">LemA family protein</fullName>
    </submittedName>
</protein>
<accession>W6A7T5</accession>
<evidence type="ECO:0000256" key="1">
    <source>
        <dbReference type="ARBA" id="ARBA00004167"/>
    </source>
</evidence>
<dbReference type="RefSeq" id="WP_025363283.1">
    <property type="nucleotide sequence ID" value="NZ_CP006681.1"/>
</dbReference>
<evidence type="ECO:0000256" key="4">
    <source>
        <dbReference type="ARBA" id="ARBA00022989"/>
    </source>
</evidence>
<feature type="transmembrane region" description="Helical" evidence="6">
    <location>
        <begin position="20"/>
        <end position="43"/>
    </location>
</feature>
<organism evidence="7 8">
    <name type="scientific">Spiroplasma culicicola AES-1</name>
    <dbReference type="NCBI Taxonomy" id="1276246"/>
    <lineage>
        <taxon>Bacteria</taxon>
        <taxon>Bacillati</taxon>
        <taxon>Mycoplasmatota</taxon>
        <taxon>Mollicutes</taxon>
        <taxon>Entomoplasmatales</taxon>
        <taxon>Spiroplasmataceae</taxon>
        <taxon>Spiroplasma</taxon>
    </lineage>
</organism>
<gene>
    <name evidence="7" type="ORF">SCULI_v1c07100</name>
</gene>
<evidence type="ECO:0000256" key="3">
    <source>
        <dbReference type="ARBA" id="ARBA00022692"/>
    </source>
</evidence>
<comment type="subcellular location">
    <subcellularLocation>
        <location evidence="1">Membrane</location>
        <topology evidence="1">Single-pass membrane protein</topology>
    </subcellularLocation>
</comment>
<dbReference type="Pfam" id="PF04011">
    <property type="entry name" value="LemA"/>
    <property type="match status" value="1"/>
</dbReference>
<dbReference type="OrthoDB" id="384498at2"/>
<name>W6A7T5_9MOLU</name>
<dbReference type="SUPFAM" id="SSF140478">
    <property type="entry name" value="LemA-like"/>
    <property type="match status" value="1"/>
</dbReference>
<dbReference type="PANTHER" id="PTHR34478:SF1">
    <property type="entry name" value="PROTEIN LEMA"/>
    <property type="match status" value="1"/>
</dbReference>
<proteinExistence type="inferred from homology"/>
<dbReference type="InterPro" id="IPR023353">
    <property type="entry name" value="LemA-like_dom_sf"/>
</dbReference>
<dbReference type="EMBL" id="CP006681">
    <property type="protein sequence ID" value="AHI53051.1"/>
    <property type="molecule type" value="Genomic_DNA"/>
</dbReference>
<dbReference type="HOGENOM" id="CLU_056714_3_0_14"/>
<dbReference type="InterPro" id="IPR007156">
    <property type="entry name" value="MamQ_LemA"/>
</dbReference>
<keyword evidence="4 6" id="KW-1133">Transmembrane helix</keyword>